<comment type="subcellular location">
    <subcellularLocation>
        <location evidence="1">Secreted</location>
    </subcellularLocation>
</comment>
<evidence type="ECO:0000313" key="11">
    <source>
        <dbReference type="Proteomes" id="UP000821837"/>
    </source>
</evidence>
<dbReference type="PANTHER" id="PTHR11461">
    <property type="entry name" value="SERINE PROTEASE INHIBITOR, SERPIN"/>
    <property type="match status" value="1"/>
</dbReference>
<dbReference type="InterPro" id="IPR042185">
    <property type="entry name" value="Serpin_sf_2"/>
</dbReference>
<evidence type="ECO:0000313" key="10">
    <source>
        <dbReference type="EMBL" id="KAH7972234.1"/>
    </source>
</evidence>
<dbReference type="InterPro" id="IPR023796">
    <property type="entry name" value="Serpin_dom"/>
</dbReference>
<reference evidence="10" key="1">
    <citation type="journal article" date="2020" name="Cell">
        <title>Large-Scale Comparative Analyses of Tick Genomes Elucidate Their Genetic Diversity and Vector Capacities.</title>
        <authorList>
            <consortium name="Tick Genome and Microbiome Consortium (TIGMIC)"/>
            <person name="Jia N."/>
            <person name="Wang J."/>
            <person name="Shi W."/>
            <person name="Du L."/>
            <person name="Sun Y."/>
            <person name="Zhan W."/>
            <person name="Jiang J.F."/>
            <person name="Wang Q."/>
            <person name="Zhang B."/>
            <person name="Ji P."/>
            <person name="Bell-Sakyi L."/>
            <person name="Cui X.M."/>
            <person name="Yuan T.T."/>
            <person name="Jiang B.G."/>
            <person name="Yang W.F."/>
            <person name="Lam T.T."/>
            <person name="Chang Q.C."/>
            <person name="Ding S.J."/>
            <person name="Wang X.J."/>
            <person name="Zhu J.G."/>
            <person name="Ruan X.D."/>
            <person name="Zhao L."/>
            <person name="Wei J.T."/>
            <person name="Ye R.Z."/>
            <person name="Que T.C."/>
            <person name="Du C.H."/>
            <person name="Zhou Y.H."/>
            <person name="Cheng J.X."/>
            <person name="Dai P.F."/>
            <person name="Guo W.B."/>
            <person name="Han X.H."/>
            <person name="Huang E.J."/>
            <person name="Li L.F."/>
            <person name="Wei W."/>
            <person name="Gao Y.C."/>
            <person name="Liu J.Z."/>
            <person name="Shao H.Z."/>
            <person name="Wang X."/>
            <person name="Wang C.C."/>
            <person name="Yang T.C."/>
            <person name="Huo Q.B."/>
            <person name="Li W."/>
            <person name="Chen H.Y."/>
            <person name="Chen S.E."/>
            <person name="Zhou L.G."/>
            <person name="Ni X.B."/>
            <person name="Tian J.H."/>
            <person name="Sheng Y."/>
            <person name="Liu T."/>
            <person name="Pan Y.S."/>
            <person name="Xia L.Y."/>
            <person name="Li J."/>
            <person name="Zhao F."/>
            <person name="Cao W.C."/>
        </authorList>
    </citation>
    <scope>NUCLEOTIDE SEQUENCE</scope>
    <source>
        <strain evidence="10">Rsan-2018</strain>
    </source>
</reference>
<dbReference type="GO" id="GO:0005615">
    <property type="term" value="C:extracellular space"/>
    <property type="evidence" value="ECO:0007669"/>
    <property type="project" value="InterPro"/>
</dbReference>
<dbReference type="PROSITE" id="PS00284">
    <property type="entry name" value="SERPIN"/>
    <property type="match status" value="1"/>
</dbReference>
<name>A0A9D4QBK0_RHISA</name>
<evidence type="ECO:0000259" key="9">
    <source>
        <dbReference type="SMART" id="SM00093"/>
    </source>
</evidence>
<sequence length="593" mass="65219">MERPELSTDGGASPGSGQQRAQEQSDGGHSPEVQPALRHQQEQREERQEHHREVHEQPGLVQSHREAQQHQLRQQELLESRRRRRQTRLEASSVVSSTSDESSASTATSSTNSHSRTSGHSPTSLGCDLEARRRERRSSHREAHSVRVPLIYRPMGWSGLFTMRMSHPLPFSLEAELRGPLLQLPLDLCNALRQEVGHQGTVLLAPHHAACTLIMMHHGAAGETKRQLGRLLGLAEADAPPPGEAVTDDTAACGAGRRHRSFIDVFGVHACMLFCSDFHRPRRKLGAAGAMTSYLTLCHDASVHLAARYHKPLAMLSPQIHAMDFATCAEECRLYIDGLFRALSDFSFERPMFSGDCVGPDSWLVFASMALFDAKLPAQFQPSRGWFRNTCGSASAVRTLRRVGAPYRTARCDDISATVLEIPYNSPLLESLVVFLPDCPFGGLTSLERGLSKDKIMDCLDRLEQRGPVDVTLPRLRLRCATDFARLLPAMGVRDAFGDAADFSNMADMEEGSRGSGAGRLKVSAAKHFTVFRLGLRSAAARNEARSTGLPPIVDCADGRNLEFTVDRPFLFLVLGKDPSSVFFLGSVTKPSA</sequence>
<comment type="caution">
    <text evidence="10">The sequence shown here is derived from an EMBL/GenBank/DDBJ whole genome shotgun (WGS) entry which is preliminary data.</text>
</comment>
<evidence type="ECO:0000256" key="6">
    <source>
        <dbReference type="ARBA" id="ARBA00023180"/>
    </source>
</evidence>
<organism evidence="10 11">
    <name type="scientific">Rhipicephalus sanguineus</name>
    <name type="common">Brown dog tick</name>
    <name type="synonym">Ixodes sanguineus</name>
    <dbReference type="NCBI Taxonomy" id="34632"/>
    <lineage>
        <taxon>Eukaryota</taxon>
        <taxon>Metazoa</taxon>
        <taxon>Ecdysozoa</taxon>
        <taxon>Arthropoda</taxon>
        <taxon>Chelicerata</taxon>
        <taxon>Arachnida</taxon>
        <taxon>Acari</taxon>
        <taxon>Parasitiformes</taxon>
        <taxon>Ixodida</taxon>
        <taxon>Ixodoidea</taxon>
        <taxon>Ixodidae</taxon>
        <taxon>Rhipicephalinae</taxon>
        <taxon>Rhipicephalus</taxon>
        <taxon>Rhipicephalus</taxon>
    </lineage>
</organism>
<evidence type="ECO:0000256" key="4">
    <source>
        <dbReference type="ARBA" id="ARBA00022690"/>
    </source>
</evidence>
<feature type="region of interest" description="Disordered" evidence="8">
    <location>
        <begin position="1"/>
        <end position="143"/>
    </location>
</feature>
<dbReference type="GO" id="GO:0004867">
    <property type="term" value="F:serine-type endopeptidase inhibitor activity"/>
    <property type="evidence" value="ECO:0007669"/>
    <property type="project" value="UniProtKB-KW"/>
</dbReference>
<feature type="domain" description="Serpin" evidence="9">
    <location>
        <begin position="186"/>
        <end position="591"/>
    </location>
</feature>
<dbReference type="SMART" id="SM00093">
    <property type="entry name" value="SERPIN"/>
    <property type="match status" value="1"/>
</dbReference>
<feature type="compositionally biased region" description="Low complexity" evidence="8">
    <location>
        <begin position="89"/>
        <end position="121"/>
    </location>
</feature>
<evidence type="ECO:0000256" key="5">
    <source>
        <dbReference type="ARBA" id="ARBA00022900"/>
    </source>
</evidence>
<dbReference type="Gene3D" id="2.30.39.10">
    <property type="entry name" value="Alpha-1-antitrypsin, domain 1"/>
    <property type="match status" value="1"/>
</dbReference>
<evidence type="ECO:0000256" key="3">
    <source>
        <dbReference type="ARBA" id="ARBA00022525"/>
    </source>
</evidence>
<keyword evidence="5" id="KW-0722">Serine protease inhibitor</keyword>
<dbReference type="PANTHER" id="PTHR11461:SF211">
    <property type="entry name" value="GH10112P-RELATED"/>
    <property type="match status" value="1"/>
</dbReference>
<keyword evidence="11" id="KW-1185">Reference proteome</keyword>
<proteinExistence type="inferred from homology"/>
<dbReference type="EMBL" id="JABSTV010001247">
    <property type="protein sequence ID" value="KAH7972234.1"/>
    <property type="molecule type" value="Genomic_DNA"/>
</dbReference>
<keyword evidence="3" id="KW-0964">Secreted</keyword>
<reference evidence="10" key="2">
    <citation type="submission" date="2021-09" db="EMBL/GenBank/DDBJ databases">
        <authorList>
            <person name="Jia N."/>
            <person name="Wang J."/>
            <person name="Shi W."/>
            <person name="Du L."/>
            <person name="Sun Y."/>
            <person name="Zhan W."/>
            <person name="Jiang J."/>
            <person name="Wang Q."/>
            <person name="Zhang B."/>
            <person name="Ji P."/>
            <person name="Sakyi L.B."/>
            <person name="Cui X."/>
            <person name="Yuan T."/>
            <person name="Jiang B."/>
            <person name="Yang W."/>
            <person name="Lam T.T.-Y."/>
            <person name="Chang Q."/>
            <person name="Ding S."/>
            <person name="Wang X."/>
            <person name="Zhu J."/>
            <person name="Ruan X."/>
            <person name="Zhao L."/>
            <person name="Wei J."/>
            <person name="Que T."/>
            <person name="Du C."/>
            <person name="Cheng J."/>
            <person name="Dai P."/>
            <person name="Han X."/>
            <person name="Huang E."/>
            <person name="Gao Y."/>
            <person name="Liu J."/>
            <person name="Shao H."/>
            <person name="Ye R."/>
            <person name="Li L."/>
            <person name="Wei W."/>
            <person name="Wang X."/>
            <person name="Wang C."/>
            <person name="Huo Q."/>
            <person name="Li W."/>
            <person name="Guo W."/>
            <person name="Chen H."/>
            <person name="Chen S."/>
            <person name="Zhou L."/>
            <person name="Zhou L."/>
            <person name="Ni X."/>
            <person name="Tian J."/>
            <person name="Zhou Y."/>
            <person name="Sheng Y."/>
            <person name="Liu T."/>
            <person name="Pan Y."/>
            <person name="Xia L."/>
            <person name="Li J."/>
            <person name="Zhao F."/>
            <person name="Cao W."/>
        </authorList>
    </citation>
    <scope>NUCLEOTIDE SEQUENCE</scope>
    <source>
        <strain evidence="10">Rsan-2018</strain>
        <tissue evidence="10">Larvae</tissue>
    </source>
</reference>
<protein>
    <recommendedName>
        <fullName evidence="9">Serpin domain-containing protein</fullName>
    </recommendedName>
</protein>
<dbReference type="AlphaFoldDB" id="A0A9D4QBK0"/>
<feature type="compositionally biased region" description="Basic and acidic residues" evidence="8">
    <location>
        <begin position="39"/>
        <end position="56"/>
    </location>
</feature>
<dbReference type="Gene3D" id="3.30.497.10">
    <property type="entry name" value="Antithrombin, subunit I, domain 2"/>
    <property type="match status" value="1"/>
</dbReference>
<dbReference type="SUPFAM" id="SSF56574">
    <property type="entry name" value="Serpins"/>
    <property type="match status" value="1"/>
</dbReference>
<gene>
    <name evidence="10" type="ORF">HPB52_009769</name>
</gene>
<dbReference type="VEuPathDB" id="VectorBase:RSAN_050255"/>
<accession>A0A9D4QBK0</accession>
<comment type="similarity">
    <text evidence="2 7">Belongs to the serpin family.</text>
</comment>
<evidence type="ECO:0000256" key="1">
    <source>
        <dbReference type="ARBA" id="ARBA00004613"/>
    </source>
</evidence>
<evidence type="ECO:0000256" key="2">
    <source>
        <dbReference type="ARBA" id="ARBA00009500"/>
    </source>
</evidence>
<evidence type="ECO:0000256" key="7">
    <source>
        <dbReference type="RuleBase" id="RU000411"/>
    </source>
</evidence>
<keyword evidence="4" id="KW-0646">Protease inhibitor</keyword>
<dbReference type="Pfam" id="PF00079">
    <property type="entry name" value="Serpin"/>
    <property type="match status" value="1"/>
</dbReference>
<keyword evidence="6" id="KW-0325">Glycoprotein</keyword>
<evidence type="ECO:0000256" key="8">
    <source>
        <dbReference type="SAM" id="MobiDB-lite"/>
    </source>
</evidence>
<dbReference type="InterPro" id="IPR042178">
    <property type="entry name" value="Serpin_sf_1"/>
</dbReference>
<dbReference type="InterPro" id="IPR000215">
    <property type="entry name" value="Serpin_fam"/>
</dbReference>
<dbReference type="InterPro" id="IPR036186">
    <property type="entry name" value="Serpin_sf"/>
</dbReference>
<feature type="compositionally biased region" description="Polar residues" evidence="8">
    <location>
        <begin position="15"/>
        <end position="27"/>
    </location>
</feature>
<dbReference type="Proteomes" id="UP000821837">
    <property type="component" value="Chromosome 11"/>
</dbReference>
<dbReference type="InterPro" id="IPR023795">
    <property type="entry name" value="Serpin_CS"/>
</dbReference>